<evidence type="ECO:0000256" key="11">
    <source>
        <dbReference type="ARBA" id="ARBA00048988"/>
    </source>
</evidence>
<dbReference type="Gene3D" id="3.40.1440.60">
    <property type="entry name" value="PriA, 3(prime) DNA-binding domain"/>
    <property type="match status" value="1"/>
</dbReference>
<comment type="subunit">
    <text evidence="12">Component of the replication restart primosome.</text>
</comment>
<evidence type="ECO:0000313" key="15">
    <source>
        <dbReference type="EMBL" id="KHM52174.1"/>
    </source>
</evidence>
<evidence type="ECO:0000259" key="14">
    <source>
        <dbReference type="PROSITE" id="PS51194"/>
    </source>
</evidence>
<dbReference type="STRING" id="82374.NZ47_06330"/>
<feature type="domain" description="Helicase ATP-binding" evidence="13">
    <location>
        <begin position="305"/>
        <end position="471"/>
    </location>
</feature>
<feature type="binding site" evidence="12">
    <location>
        <position position="562"/>
    </location>
    <ligand>
        <name>Zn(2+)</name>
        <dbReference type="ChEBI" id="CHEBI:29105"/>
        <label>2</label>
    </ligand>
</feature>
<evidence type="ECO:0000256" key="1">
    <source>
        <dbReference type="ARBA" id="ARBA00022515"/>
    </source>
</evidence>
<keyword evidence="7 12" id="KW-0862">Zinc</keyword>
<keyword evidence="9 12" id="KW-0238">DNA-binding</keyword>
<evidence type="ECO:0000256" key="7">
    <source>
        <dbReference type="ARBA" id="ARBA00022833"/>
    </source>
</evidence>
<evidence type="ECO:0000256" key="8">
    <source>
        <dbReference type="ARBA" id="ARBA00022840"/>
    </source>
</evidence>
<dbReference type="FunFam" id="3.40.50.300:FF:000489">
    <property type="entry name" value="Primosome assembly protein PriA"/>
    <property type="match status" value="1"/>
</dbReference>
<keyword evidence="6 12" id="KW-0347">Helicase</keyword>
<dbReference type="InterPro" id="IPR041236">
    <property type="entry name" value="PriA_C"/>
</dbReference>
<comment type="similarity">
    <text evidence="12">Belongs to the helicase family. PriA subfamily.</text>
</comment>
<keyword evidence="1 12" id="KW-0639">Primosome</keyword>
<dbReference type="GO" id="GO:0006270">
    <property type="term" value="P:DNA replication initiation"/>
    <property type="evidence" value="ECO:0007669"/>
    <property type="project" value="TreeGrafter"/>
</dbReference>
<evidence type="ECO:0000256" key="5">
    <source>
        <dbReference type="ARBA" id="ARBA00022801"/>
    </source>
</evidence>
<feature type="binding site" evidence="12">
    <location>
        <position position="572"/>
    </location>
    <ligand>
        <name>Zn(2+)</name>
        <dbReference type="ChEBI" id="CHEBI:29105"/>
        <label>1</label>
    </ligand>
</feature>
<feature type="binding site" evidence="12">
    <location>
        <position position="536"/>
    </location>
    <ligand>
        <name>Zn(2+)</name>
        <dbReference type="ChEBI" id="CHEBI:29105"/>
        <label>1</label>
    </ligand>
</feature>
<dbReference type="PROSITE" id="PS51192">
    <property type="entry name" value="HELICASE_ATP_BIND_1"/>
    <property type="match status" value="1"/>
</dbReference>
<dbReference type="AlphaFoldDB" id="A0A0B2JX35"/>
<dbReference type="InterPro" id="IPR042115">
    <property type="entry name" value="PriA_3primeBD_sf"/>
</dbReference>
<dbReference type="CDD" id="cd17929">
    <property type="entry name" value="DEXHc_priA"/>
    <property type="match status" value="1"/>
</dbReference>
<evidence type="ECO:0000256" key="4">
    <source>
        <dbReference type="ARBA" id="ARBA00022741"/>
    </source>
</evidence>
<dbReference type="SMART" id="SM00490">
    <property type="entry name" value="HELICc"/>
    <property type="match status" value="1"/>
</dbReference>
<dbReference type="InterPro" id="IPR040498">
    <property type="entry name" value="PriA_CRR"/>
</dbReference>
<dbReference type="InterPro" id="IPR005259">
    <property type="entry name" value="PriA"/>
</dbReference>
<dbReference type="HAMAP" id="MF_00983">
    <property type="entry name" value="PriA"/>
    <property type="match status" value="1"/>
</dbReference>
<dbReference type="Pfam" id="PF18074">
    <property type="entry name" value="PriA_C"/>
    <property type="match status" value="1"/>
</dbReference>
<feature type="binding site" evidence="12">
    <location>
        <position position="545"/>
    </location>
    <ligand>
        <name>Zn(2+)</name>
        <dbReference type="ChEBI" id="CHEBI:29105"/>
        <label>2</label>
    </ligand>
</feature>
<evidence type="ECO:0000256" key="2">
    <source>
        <dbReference type="ARBA" id="ARBA00022705"/>
    </source>
</evidence>
<dbReference type="GO" id="GO:0043138">
    <property type="term" value="F:3'-5' DNA helicase activity"/>
    <property type="evidence" value="ECO:0007669"/>
    <property type="project" value="UniProtKB-EC"/>
</dbReference>
<keyword evidence="10 12" id="KW-0413">Isomerase</keyword>
<dbReference type="SUPFAM" id="SSF52540">
    <property type="entry name" value="P-loop containing nucleoside triphosphate hydrolases"/>
    <property type="match status" value="2"/>
</dbReference>
<evidence type="ECO:0000313" key="16">
    <source>
        <dbReference type="Proteomes" id="UP000030993"/>
    </source>
</evidence>
<gene>
    <name evidence="12" type="primary">priA</name>
    <name evidence="15" type="ORF">NZ47_06330</name>
</gene>
<dbReference type="RefSeq" id="WP_039207881.1">
    <property type="nucleotide sequence ID" value="NZ_JSCE01000128.1"/>
</dbReference>
<feature type="binding site" evidence="12">
    <location>
        <position position="533"/>
    </location>
    <ligand>
        <name>Zn(2+)</name>
        <dbReference type="ChEBI" id="CHEBI:29105"/>
        <label>1</label>
    </ligand>
</feature>
<dbReference type="Pfam" id="PF18319">
    <property type="entry name" value="Zn_ribbon_PriA"/>
    <property type="match status" value="1"/>
</dbReference>
<evidence type="ECO:0000256" key="3">
    <source>
        <dbReference type="ARBA" id="ARBA00022723"/>
    </source>
</evidence>
<name>A0A0B2JX35_9FIRM</name>
<keyword evidence="8 12" id="KW-0067">ATP-binding</keyword>
<dbReference type="GO" id="GO:0005524">
    <property type="term" value="F:ATP binding"/>
    <property type="evidence" value="ECO:0007669"/>
    <property type="project" value="UniProtKB-UniRule"/>
</dbReference>
<dbReference type="Pfam" id="PF04851">
    <property type="entry name" value="ResIII"/>
    <property type="match status" value="1"/>
</dbReference>
<protein>
    <recommendedName>
        <fullName evidence="12">Replication restart protein PriA</fullName>
    </recommendedName>
    <alternativeName>
        <fullName evidence="12">ATP-dependent DNA helicase PriA</fullName>
        <ecNumber evidence="12">5.6.2.4</ecNumber>
    </alternativeName>
    <alternativeName>
        <fullName evidence="12">DNA 3'-5' helicase PriA</fullName>
    </alternativeName>
</protein>
<comment type="function">
    <text evidence="12">Initiates the restart of stalled replication forks, which reloads the replicative helicase on sites other than the origin of replication. Recognizes and binds to abandoned replication forks and remodels them to uncover a helicase loading site. Promotes assembly of the primosome at these replication forks.</text>
</comment>
<evidence type="ECO:0000259" key="13">
    <source>
        <dbReference type="PROSITE" id="PS51192"/>
    </source>
</evidence>
<dbReference type="GO" id="GO:0006302">
    <property type="term" value="P:double-strand break repair"/>
    <property type="evidence" value="ECO:0007669"/>
    <property type="project" value="InterPro"/>
</dbReference>
<comment type="cofactor">
    <cofactor evidence="12">
        <name>Zn(2+)</name>
        <dbReference type="ChEBI" id="CHEBI:29105"/>
    </cofactor>
    <text evidence="12">Binds 2 zinc ions per subunit.</text>
</comment>
<dbReference type="Gene3D" id="3.40.50.300">
    <property type="entry name" value="P-loop containing nucleotide triphosphate hydrolases"/>
    <property type="match status" value="2"/>
</dbReference>
<dbReference type="GO" id="GO:1990077">
    <property type="term" value="C:primosome complex"/>
    <property type="evidence" value="ECO:0007669"/>
    <property type="project" value="UniProtKB-UniRule"/>
</dbReference>
<evidence type="ECO:0000256" key="9">
    <source>
        <dbReference type="ARBA" id="ARBA00023125"/>
    </source>
</evidence>
<dbReference type="EMBL" id="JSCE01000128">
    <property type="protein sequence ID" value="KHM52174.1"/>
    <property type="molecule type" value="Genomic_DNA"/>
</dbReference>
<keyword evidence="4 12" id="KW-0547">Nucleotide-binding</keyword>
<comment type="catalytic activity">
    <reaction evidence="11 12">
        <text>ATP + H2O = ADP + phosphate + H(+)</text>
        <dbReference type="Rhea" id="RHEA:13065"/>
        <dbReference type="ChEBI" id="CHEBI:15377"/>
        <dbReference type="ChEBI" id="CHEBI:15378"/>
        <dbReference type="ChEBI" id="CHEBI:30616"/>
        <dbReference type="ChEBI" id="CHEBI:43474"/>
        <dbReference type="ChEBI" id="CHEBI:456216"/>
        <dbReference type="EC" id="5.6.2.4"/>
    </reaction>
</comment>
<dbReference type="InterPro" id="IPR001650">
    <property type="entry name" value="Helicase_C-like"/>
</dbReference>
<dbReference type="PANTHER" id="PTHR30580:SF0">
    <property type="entry name" value="PRIMOSOMAL PROTEIN N"/>
    <property type="match status" value="1"/>
</dbReference>
<keyword evidence="16" id="KW-1185">Reference proteome</keyword>
<dbReference type="GO" id="GO:0006269">
    <property type="term" value="P:DNA replication, synthesis of primer"/>
    <property type="evidence" value="ECO:0007669"/>
    <property type="project" value="UniProtKB-KW"/>
</dbReference>
<feature type="binding site" evidence="12">
    <location>
        <position position="542"/>
    </location>
    <ligand>
        <name>Zn(2+)</name>
        <dbReference type="ChEBI" id="CHEBI:29105"/>
        <label>2</label>
    </ligand>
</feature>
<proteinExistence type="inferred from homology"/>
<dbReference type="EC" id="5.6.2.4" evidence="12"/>
<feature type="domain" description="Helicase C-terminal" evidence="14">
    <location>
        <begin position="567"/>
        <end position="721"/>
    </location>
</feature>
<evidence type="ECO:0000256" key="10">
    <source>
        <dbReference type="ARBA" id="ARBA00023235"/>
    </source>
</evidence>
<dbReference type="GO" id="GO:0008270">
    <property type="term" value="F:zinc ion binding"/>
    <property type="evidence" value="ECO:0007669"/>
    <property type="project" value="UniProtKB-UniRule"/>
</dbReference>
<comment type="caution">
    <text evidence="15">The sequence shown here is derived from an EMBL/GenBank/DDBJ whole genome shotgun (WGS) entry which is preliminary data.</text>
</comment>
<dbReference type="SMART" id="SM00487">
    <property type="entry name" value="DEXDc"/>
    <property type="match status" value="1"/>
</dbReference>
<organism evidence="15 16">
    <name type="scientific">Anaerovibrio lipolyticus</name>
    <dbReference type="NCBI Taxonomy" id="82374"/>
    <lineage>
        <taxon>Bacteria</taxon>
        <taxon>Bacillati</taxon>
        <taxon>Bacillota</taxon>
        <taxon>Negativicutes</taxon>
        <taxon>Selenomonadales</taxon>
        <taxon>Selenomonadaceae</taxon>
        <taxon>Anaerovibrio</taxon>
    </lineage>
</organism>
<dbReference type="InterPro" id="IPR014001">
    <property type="entry name" value="Helicase_ATP-bd"/>
</dbReference>
<dbReference type="Pfam" id="PF00271">
    <property type="entry name" value="Helicase_C"/>
    <property type="match status" value="1"/>
</dbReference>
<sequence>MILADVYINIPIKSISQAYSYIVPDHLGFLKEGWRVIVPFGGRSIEGFIVSVNDVDESSIKGDFKLKEIKGTLDEEAWFTHEVIDAARWMAEFYLCSVGEMMRLFIPGKSGAHIQLAYEAVNDAGDNVLLQVRSYGCVYNAIMAAGVSKKKEIKDQLIADGNEELATDLDNILEKLLQYKLIKRIYNADNKAKAAFETVYTPVVQVTEELLGDYSRKPAQKKALELIMNQQKGEQSLTAENSIAAEDFKSRGVSAATIKALTEAGLLRKEQRRVFRNSYDAPSQRHKEIELTTEQQNAVDALEKAINSKEFKEFLLYGVTGSGKTQVYIEAARKVRKLGRRVVVLVPEIALTGQVVQAFKSYFEEDIIVIHSRLSISERNDAILRVRRGEAGIIIGARSALFTPADDIGLIIMDEEQDNSYKQDESPRYHARVVAEKLAEIYGAPLLLGSATPSLETYHRAQIGKCTMLQLPNRIGNKPLPQVACVDMRQELKKGRRNIISHPLRLLIEDTISKGEQMIIMLNRRGFATFVMCRSCGEVIKCPQCTMPLVYHKDKRLMCHHCDITVPVPDVCPKCESRYIKYFGSGTEKLEQELRTLVTKARVIRMDRDTTTGKFGHTNIIERFRNKEFDILLGTQMVAKGHDIPNVTAVGIISADSALNMPDFRAAERVFMLITQTAGRAGRGDIPGKVIVQSYSPEHNAVQSGIKQDYQAFYEEEMKLRESLFYPPFCRIVKLIVHNEKPENARQQAQNIKDNFLNKFGYTKHHQIIGPAPAMIPVFKGVHRFSMLIKTDDLKAVNKFLRDQGVHRDMNVMIDIDPITTS</sequence>
<dbReference type="GO" id="GO:0006310">
    <property type="term" value="P:DNA recombination"/>
    <property type="evidence" value="ECO:0007669"/>
    <property type="project" value="InterPro"/>
</dbReference>
<dbReference type="PROSITE" id="PS51194">
    <property type="entry name" value="HELICASE_CTER"/>
    <property type="match status" value="1"/>
</dbReference>
<keyword evidence="3 12" id="KW-0479">Metal-binding</keyword>
<dbReference type="CDD" id="cd18804">
    <property type="entry name" value="SF2_C_priA"/>
    <property type="match status" value="1"/>
</dbReference>
<dbReference type="InterPro" id="IPR041222">
    <property type="entry name" value="PriA_3primeBD"/>
</dbReference>
<dbReference type="NCBIfam" id="TIGR00595">
    <property type="entry name" value="priA"/>
    <property type="match status" value="1"/>
</dbReference>
<dbReference type="InterPro" id="IPR027417">
    <property type="entry name" value="P-loop_NTPase"/>
</dbReference>
<keyword evidence="5 12" id="KW-0378">Hydrolase</keyword>
<feature type="binding site" evidence="12">
    <location>
        <position position="559"/>
    </location>
    <ligand>
        <name>Zn(2+)</name>
        <dbReference type="ChEBI" id="CHEBI:29105"/>
        <label>2</label>
    </ligand>
</feature>
<evidence type="ECO:0000256" key="12">
    <source>
        <dbReference type="HAMAP-Rule" id="MF_00983"/>
    </source>
</evidence>
<dbReference type="InterPro" id="IPR006935">
    <property type="entry name" value="Helicase/UvrB_N"/>
</dbReference>
<keyword evidence="2 12" id="KW-0235">DNA replication</keyword>
<dbReference type="GO" id="GO:0016887">
    <property type="term" value="F:ATP hydrolysis activity"/>
    <property type="evidence" value="ECO:0007669"/>
    <property type="project" value="RHEA"/>
</dbReference>
<dbReference type="Proteomes" id="UP000030993">
    <property type="component" value="Unassembled WGS sequence"/>
</dbReference>
<dbReference type="GO" id="GO:0003677">
    <property type="term" value="F:DNA binding"/>
    <property type="evidence" value="ECO:0007669"/>
    <property type="project" value="UniProtKB-UniRule"/>
</dbReference>
<feature type="binding site" evidence="12">
    <location>
        <position position="575"/>
    </location>
    <ligand>
        <name>Zn(2+)</name>
        <dbReference type="ChEBI" id="CHEBI:29105"/>
        <label>1</label>
    </ligand>
</feature>
<dbReference type="Pfam" id="PF17764">
    <property type="entry name" value="PriA_3primeBD"/>
    <property type="match status" value="1"/>
</dbReference>
<evidence type="ECO:0000256" key="6">
    <source>
        <dbReference type="ARBA" id="ARBA00022806"/>
    </source>
</evidence>
<reference evidence="15 16" key="1">
    <citation type="journal article" date="2013" name="PLoS ONE">
        <title>Identification and characterization of three novel lipases belonging to families II and V from Anaerovibrio lipolyticus 5ST.</title>
        <authorList>
            <person name="Prive F."/>
            <person name="Kaderbhai N.N."/>
            <person name="Girdwood S."/>
            <person name="Worgan H.J."/>
            <person name="Pinloche E."/>
            <person name="Scollan N.D."/>
            <person name="Huws S.A."/>
            <person name="Newbold C.J."/>
        </authorList>
    </citation>
    <scope>NUCLEOTIDE SEQUENCE [LARGE SCALE GENOMIC DNA]</scope>
    <source>
        <strain evidence="15 16">5S</strain>
    </source>
</reference>
<comment type="catalytic activity">
    <reaction evidence="12">
        <text>Couples ATP hydrolysis with the unwinding of duplex DNA by translocating in the 3'-5' direction.</text>
        <dbReference type="EC" id="5.6.2.4"/>
    </reaction>
</comment>
<dbReference type="PANTHER" id="PTHR30580">
    <property type="entry name" value="PRIMOSOMAL PROTEIN N"/>
    <property type="match status" value="1"/>
</dbReference>
<accession>A0A0B2JX35</accession>